<organism evidence="1 2">
    <name type="scientific">Escallonia herrerae</name>
    <dbReference type="NCBI Taxonomy" id="1293975"/>
    <lineage>
        <taxon>Eukaryota</taxon>
        <taxon>Viridiplantae</taxon>
        <taxon>Streptophyta</taxon>
        <taxon>Embryophyta</taxon>
        <taxon>Tracheophyta</taxon>
        <taxon>Spermatophyta</taxon>
        <taxon>Magnoliopsida</taxon>
        <taxon>eudicotyledons</taxon>
        <taxon>Gunneridae</taxon>
        <taxon>Pentapetalae</taxon>
        <taxon>asterids</taxon>
        <taxon>campanulids</taxon>
        <taxon>Escalloniales</taxon>
        <taxon>Escalloniaceae</taxon>
        <taxon>Escallonia</taxon>
    </lineage>
</organism>
<reference evidence="1" key="1">
    <citation type="submission" date="2022-12" db="EMBL/GenBank/DDBJ databases">
        <title>Draft genome assemblies for two species of Escallonia (Escalloniales).</title>
        <authorList>
            <person name="Chanderbali A."/>
            <person name="Dervinis C."/>
            <person name="Anghel I."/>
            <person name="Soltis D."/>
            <person name="Soltis P."/>
            <person name="Zapata F."/>
        </authorList>
    </citation>
    <scope>NUCLEOTIDE SEQUENCE</scope>
    <source>
        <strain evidence="1">UCBG64.0493</strain>
        <tissue evidence="1">Leaf</tissue>
    </source>
</reference>
<sequence length="109" mass="11721">MSSSRSAAKGKGKAVLHPSQIQVRGVDDSPLWNHVKVTGGASVEVAIGIGCATTATRRPEVKGTSPPSVPVAFSLDRLAGYWWQKSSKVPYFQGQQNHANMRCVVLEIF</sequence>
<evidence type="ECO:0000313" key="2">
    <source>
        <dbReference type="Proteomes" id="UP001188597"/>
    </source>
</evidence>
<comment type="caution">
    <text evidence="1">The sequence shown here is derived from an EMBL/GenBank/DDBJ whole genome shotgun (WGS) entry which is preliminary data.</text>
</comment>
<evidence type="ECO:0000313" key="1">
    <source>
        <dbReference type="EMBL" id="KAK3037895.1"/>
    </source>
</evidence>
<accession>A0AA88XFW0</accession>
<name>A0AA88XFW0_9ASTE</name>
<protein>
    <submittedName>
        <fullName evidence="1">Uncharacterized protein</fullName>
    </submittedName>
</protein>
<dbReference type="AlphaFoldDB" id="A0AA88XFW0"/>
<dbReference type="EMBL" id="JAVXUP010000111">
    <property type="protein sequence ID" value="KAK3037895.1"/>
    <property type="molecule type" value="Genomic_DNA"/>
</dbReference>
<keyword evidence="2" id="KW-1185">Reference proteome</keyword>
<proteinExistence type="predicted"/>
<dbReference type="Proteomes" id="UP001188597">
    <property type="component" value="Unassembled WGS sequence"/>
</dbReference>
<gene>
    <name evidence="1" type="ORF">RJ639_032125</name>
</gene>